<sequence>MSNAKERKHAKKMRNQPTNVTLASGFGADRGGMHHFGGGRPSQSQKQELHSGTSQQWQVKTGPHVLPESDVNEQSSSKTMFKKKGGWKAGPEGASQEIPKYITASTFAQARAAEISAMLKAVAQKSSNSLVFQTLPRHMRRRAMSHNVKRLPRRLQEMAKKEAEKAAHQKKEHSKNKCHKARRCHVNRTLEFNRRQKKNIWLETHIWHAKRFHMAKKWGYCLGERPTAKSHRACYRAMTHLCLLQDLSYYCCLELKGKEEEILKALSQMCSTDTGLTFAAVHCLSGKRQGSVMLYRANRYPREMLGPVTFIWKSKTTPGDTSEDRQLWIWLHPTLKLAVLEEMKTTCQCSEPVKSSVCVPDPLPTPAQEENQPELADDKIGKKRKREDGEEGAKRTKKIIGDGTRDPCQPRSWLSPATGVVISDLTMEMNRFRLIGPLSHCVLTSALRAAPLHTEEEDAEETPHHWWRDTCRSSDGVILHQRQEAVFQLLGGISSPAEIPAGSVLGLTVRDPRVNLPPQRSRALPHLERYQDNEQVRQLLQEGVPLECAHSFIWNGDICRSVTENKISDQALNRMRSELLVPGSQLVLGPRESKIPILLIQQPGKVTGEDRLGWGSGWDVLLPKGWGMAFWIPFIYRGARVGGLKEATVHSQYRRSPNIPGDFPDCLAGVRFAEDQAKDLLEKYKRRPPAKRPNYVKLGTLAPFCCPWEQLTQDWESRVQAAVPGAQDDPRRLPGVPCVPEEICQPSNEAGTSENQPMKPEVTGCEAQARTDTVLGQGARESHVAAAAGSQLCVLRNRKLLRQLSAWCGPGSKARRAPCGGQQELTRKACLSILDGFPRALVWVSLSLLRKGSPEPRTMICVPSEEDLLQLSQDQCYRGPRESKHSDPFKSLILKQKEKKKRRNRERDAPGSPAGAAPATGPEAPTKGLWSGPLPGLTSHCSRLLLGFVTQGDFSLAVGGGEALGFVSLTGLLEMLSSQPAATRGLVLLRPPASLQYRFARLAVEV</sequence>
<keyword evidence="8" id="KW-1185">Reference proteome</keyword>
<comment type="subcellular location">
    <subcellularLocation>
        <location evidence="1">Nucleus</location>
    </subcellularLocation>
</comment>
<accession>A0A1U7QQU0</accession>
<feature type="compositionally biased region" description="Basic and acidic residues" evidence="4">
    <location>
        <begin position="879"/>
        <end position="888"/>
    </location>
</feature>
<dbReference type="eggNOG" id="KOG3322">
    <property type="taxonomic scope" value="Eukaryota"/>
</dbReference>
<dbReference type="STRING" id="10036.ENSMAUP00000019196"/>
<dbReference type="Proteomes" id="UP000886700">
    <property type="component" value="Unplaced"/>
</dbReference>
<dbReference type="RefSeq" id="XP_005072710.1">
    <property type="nucleotide sequence ID" value="XM_005072653.4"/>
</dbReference>
<reference evidence="9" key="1">
    <citation type="submission" date="2025-08" db="UniProtKB">
        <authorList>
            <consortium name="RefSeq"/>
        </authorList>
    </citation>
    <scope>IDENTIFICATION</scope>
    <source>
        <tissue evidence="9">Liver</tissue>
    </source>
</reference>
<evidence type="ECO:0000256" key="4">
    <source>
        <dbReference type="SAM" id="MobiDB-lite"/>
    </source>
</evidence>
<dbReference type="PANTHER" id="PTHR22731:SF3">
    <property type="entry name" value="RIBONUCLEASES P_MRP PROTEIN SUBUNIT POP1"/>
    <property type="match status" value="1"/>
</dbReference>
<feature type="compositionally biased region" description="Basic residues" evidence="4">
    <location>
        <begin position="1"/>
        <end position="14"/>
    </location>
</feature>
<feature type="domain" description="Pop1 N-terminal" evidence="5">
    <location>
        <begin position="187"/>
        <end position="257"/>
    </location>
</feature>
<gene>
    <name evidence="9" type="primary">Pop1</name>
</gene>
<evidence type="ECO:0000256" key="2">
    <source>
        <dbReference type="ARBA" id="ARBA00022694"/>
    </source>
</evidence>
<proteinExistence type="predicted"/>
<evidence type="ECO:0000313" key="9">
    <source>
        <dbReference type="RefSeq" id="XP_005072710.1"/>
    </source>
</evidence>
<protein>
    <submittedName>
        <fullName evidence="9">Ribonucleases P/MRP protein subunit POP1</fullName>
    </submittedName>
</protein>
<dbReference type="GO" id="GO:0005655">
    <property type="term" value="C:nucleolar ribonuclease P complex"/>
    <property type="evidence" value="ECO:0007669"/>
    <property type="project" value="InterPro"/>
</dbReference>
<name>A0A1U7QQU0_MESAU</name>
<dbReference type="GO" id="GO:0000172">
    <property type="term" value="C:ribonuclease MRP complex"/>
    <property type="evidence" value="ECO:0007669"/>
    <property type="project" value="InterPro"/>
</dbReference>
<dbReference type="CTD" id="10940"/>
<dbReference type="Pfam" id="PF06978">
    <property type="entry name" value="POP1_N"/>
    <property type="match status" value="2"/>
</dbReference>
<evidence type="ECO:0000259" key="5">
    <source>
        <dbReference type="Pfam" id="PF06978"/>
    </source>
</evidence>
<dbReference type="OrthoDB" id="442863at2759"/>
<feature type="compositionally biased region" description="Polar residues" evidence="4">
    <location>
        <begin position="41"/>
        <end position="59"/>
    </location>
</feature>
<dbReference type="KEGG" id="maua:101822934"/>
<feature type="region of interest" description="Disordered" evidence="4">
    <location>
        <begin position="361"/>
        <end position="411"/>
    </location>
</feature>
<dbReference type="AlphaFoldDB" id="A0A1U7QQU0"/>
<feature type="domain" description="POPLD" evidence="6">
    <location>
        <begin position="617"/>
        <end position="708"/>
    </location>
</feature>
<dbReference type="Pfam" id="PF08170">
    <property type="entry name" value="POPLD"/>
    <property type="match status" value="1"/>
</dbReference>
<feature type="compositionally biased region" description="Basic and acidic residues" evidence="4">
    <location>
        <begin position="376"/>
        <end position="405"/>
    </location>
</feature>
<evidence type="ECO:0000256" key="3">
    <source>
        <dbReference type="ARBA" id="ARBA00023242"/>
    </source>
</evidence>
<dbReference type="InterPro" id="IPR012590">
    <property type="entry name" value="POPLD_dom"/>
</dbReference>
<feature type="compositionally biased region" description="Basic residues" evidence="4">
    <location>
        <begin position="170"/>
        <end position="180"/>
    </location>
</feature>
<evidence type="ECO:0000256" key="1">
    <source>
        <dbReference type="ARBA" id="ARBA00004123"/>
    </source>
</evidence>
<dbReference type="GO" id="GO:0001682">
    <property type="term" value="P:tRNA 5'-leader removal"/>
    <property type="evidence" value="ECO:0007669"/>
    <property type="project" value="InterPro"/>
</dbReference>
<evidence type="ECO:0000259" key="7">
    <source>
        <dbReference type="Pfam" id="PF22770"/>
    </source>
</evidence>
<feature type="compositionally biased region" description="Gly residues" evidence="4">
    <location>
        <begin position="28"/>
        <end position="40"/>
    </location>
</feature>
<evidence type="ECO:0000313" key="8">
    <source>
        <dbReference type="Proteomes" id="UP000886700"/>
    </source>
</evidence>
<feature type="region of interest" description="Disordered" evidence="4">
    <location>
        <begin position="877"/>
        <end position="931"/>
    </location>
</feature>
<dbReference type="Pfam" id="PF22770">
    <property type="entry name" value="POP1_C"/>
    <property type="match status" value="1"/>
</dbReference>
<keyword evidence="3" id="KW-0539">Nucleus</keyword>
<organism evidence="8 9">
    <name type="scientific">Mesocricetus auratus</name>
    <name type="common">Golden hamster</name>
    <dbReference type="NCBI Taxonomy" id="10036"/>
    <lineage>
        <taxon>Eukaryota</taxon>
        <taxon>Metazoa</taxon>
        <taxon>Chordata</taxon>
        <taxon>Craniata</taxon>
        <taxon>Vertebrata</taxon>
        <taxon>Euteleostomi</taxon>
        <taxon>Mammalia</taxon>
        <taxon>Eutheria</taxon>
        <taxon>Euarchontoglires</taxon>
        <taxon>Glires</taxon>
        <taxon>Rodentia</taxon>
        <taxon>Myomorpha</taxon>
        <taxon>Muroidea</taxon>
        <taxon>Cricetidae</taxon>
        <taxon>Cricetinae</taxon>
        <taxon>Mesocricetus</taxon>
    </lineage>
</organism>
<feature type="region of interest" description="Disordered" evidence="4">
    <location>
        <begin position="1"/>
        <end position="92"/>
    </location>
</feature>
<keyword evidence="2" id="KW-0819">tRNA processing</keyword>
<dbReference type="InterPro" id="IPR009723">
    <property type="entry name" value="Pop1_N"/>
</dbReference>
<dbReference type="InterPro" id="IPR055079">
    <property type="entry name" value="POP1_C"/>
</dbReference>
<feature type="compositionally biased region" description="Low complexity" evidence="4">
    <location>
        <begin position="910"/>
        <end position="925"/>
    </location>
</feature>
<dbReference type="InterPro" id="IPR039182">
    <property type="entry name" value="Pop1"/>
</dbReference>
<feature type="region of interest" description="Disordered" evidence="4">
    <location>
        <begin position="160"/>
        <end position="180"/>
    </location>
</feature>
<evidence type="ECO:0000259" key="6">
    <source>
        <dbReference type="Pfam" id="PF08170"/>
    </source>
</evidence>
<feature type="domain" description="Pop1 N-terminal" evidence="5">
    <location>
        <begin position="107"/>
        <end position="182"/>
    </location>
</feature>
<dbReference type="PANTHER" id="PTHR22731">
    <property type="entry name" value="RIBONUCLEASES P/MRP PROTEIN SUBUNIT POP1"/>
    <property type="match status" value="1"/>
</dbReference>
<feature type="compositionally biased region" description="Basic and acidic residues" evidence="4">
    <location>
        <begin position="160"/>
        <end position="169"/>
    </location>
</feature>
<dbReference type="GeneID" id="101822934"/>
<feature type="domain" description="POP1 C-terminal" evidence="7">
    <location>
        <begin position="840"/>
        <end position="1006"/>
    </location>
</feature>